<evidence type="ECO:0000256" key="2">
    <source>
        <dbReference type="ARBA" id="ARBA00008072"/>
    </source>
</evidence>
<organism evidence="7 8">
    <name type="scientific">Micromonospora violae</name>
    <dbReference type="NCBI Taxonomy" id="1278207"/>
    <lineage>
        <taxon>Bacteria</taxon>
        <taxon>Bacillati</taxon>
        <taxon>Actinomycetota</taxon>
        <taxon>Actinomycetes</taxon>
        <taxon>Micromonosporales</taxon>
        <taxon>Micromonosporaceae</taxon>
        <taxon>Micromonospora</taxon>
    </lineage>
</organism>
<dbReference type="InterPro" id="IPR036291">
    <property type="entry name" value="NAD(P)-bd_dom_sf"/>
</dbReference>
<protein>
    <submittedName>
        <fullName evidence="7">Glutathione-independent formaldehyde dehydrogenase</fullName>
    </submittedName>
</protein>
<dbReference type="Gene3D" id="3.90.180.10">
    <property type="entry name" value="Medium-chain alcohol dehydrogenases, catalytic domain"/>
    <property type="match status" value="1"/>
</dbReference>
<dbReference type="InterPro" id="IPR013154">
    <property type="entry name" value="ADH-like_N"/>
</dbReference>
<dbReference type="SUPFAM" id="SSF50129">
    <property type="entry name" value="GroES-like"/>
    <property type="match status" value="1"/>
</dbReference>
<keyword evidence="4" id="KW-0862">Zinc</keyword>
<dbReference type="InterPro" id="IPR011032">
    <property type="entry name" value="GroES-like_sf"/>
</dbReference>
<proteinExistence type="inferred from homology"/>
<evidence type="ECO:0000259" key="6">
    <source>
        <dbReference type="Pfam" id="PF08240"/>
    </source>
</evidence>
<reference evidence="7 8" key="1">
    <citation type="submission" date="2019-02" db="EMBL/GenBank/DDBJ databases">
        <title>Sequencing the genomes of 1000 actinobacteria strains.</title>
        <authorList>
            <person name="Klenk H.-P."/>
        </authorList>
    </citation>
    <scope>NUCLEOTIDE SEQUENCE [LARGE SCALE GENOMIC DNA]</scope>
    <source>
        <strain evidence="7 8">DSM 45888</strain>
    </source>
</reference>
<keyword evidence="8" id="KW-1185">Reference proteome</keyword>
<accession>A0A4Q7U8R0</accession>
<name>A0A4Q7U8R0_9ACTN</name>
<comment type="cofactor">
    <cofactor evidence="1">
        <name>Zn(2+)</name>
        <dbReference type="ChEBI" id="CHEBI:29105"/>
    </cofactor>
</comment>
<dbReference type="Pfam" id="PF08240">
    <property type="entry name" value="ADH_N"/>
    <property type="match status" value="1"/>
</dbReference>
<comment type="similarity">
    <text evidence="2">Belongs to the zinc-containing alcohol dehydrogenase family.</text>
</comment>
<evidence type="ECO:0000313" key="8">
    <source>
        <dbReference type="Proteomes" id="UP000293781"/>
    </source>
</evidence>
<dbReference type="Gene3D" id="3.40.50.720">
    <property type="entry name" value="NAD(P)-binding Rossmann-like Domain"/>
    <property type="match status" value="1"/>
</dbReference>
<evidence type="ECO:0000256" key="4">
    <source>
        <dbReference type="ARBA" id="ARBA00022833"/>
    </source>
</evidence>
<gene>
    <name evidence="7" type="ORF">EV382_0531</name>
</gene>
<dbReference type="Proteomes" id="UP000293781">
    <property type="component" value="Unassembled WGS sequence"/>
</dbReference>
<feature type="domain" description="Alcohol dehydrogenase-like N-terminal" evidence="6">
    <location>
        <begin position="25"/>
        <end position="144"/>
    </location>
</feature>
<dbReference type="PANTHER" id="PTHR42813">
    <property type="entry name" value="ZINC-TYPE ALCOHOL DEHYDROGENASE-LIKE"/>
    <property type="match status" value="1"/>
</dbReference>
<keyword evidence="3" id="KW-0479">Metal-binding</keyword>
<dbReference type="SUPFAM" id="SSF51735">
    <property type="entry name" value="NAD(P)-binding Rossmann-fold domains"/>
    <property type="match status" value="1"/>
</dbReference>
<dbReference type="AlphaFoldDB" id="A0A4Q7U8R0"/>
<evidence type="ECO:0000256" key="3">
    <source>
        <dbReference type="ARBA" id="ARBA00022723"/>
    </source>
</evidence>
<dbReference type="CDD" id="cd08282">
    <property type="entry name" value="PFDH_like"/>
    <property type="match status" value="1"/>
</dbReference>
<dbReference type="GO" id="GO:0046872">
    <property type="term" value="F:metal ion binding"/>
    <property type="evidence" value="ECO:0007669"/>
    <property type="project" value="UniProtKB-KW"/>
</dbReference>
<comment type="caution">
    <text evidence="7">The sequence shown here is derived from an EMBL/GenBank/DDBJ whole genome shotgun (WGS) entry which is preliminary data.</text>
</comment>
<dbReference type="EMBL" id="SHKK01000001">
    <property type="protein sequence ID" value="RZT77382.1"/>
    <property type="molecule type" value="Genomic_DNA"/>
</dbReference>
<dbReference type="OrthoDB" id="3399630at2"/>
<dbReference type="RefSeq" id="WP_130400054.1">
    <property type="nucleotide sequence ID" value="NZ_SHKK01000001.1"/>
</dbReference>
<sequence>MRAVVYTDVRTVEVREVPDATLEAETDALVRITSTALCGTDLHMYDGRTSAEAGLVLGHEPLGVVQQVGAAVQTVRPGTRVVIPTHLFCGTCVMCARGLSAACLRARAEGPGAAYGYAGMGPYRGAQADLLRVPWADANCVPLPGEPGDAYEDDFVLLADAFVTGWHAAATLAEVEPGDTVAVFGAGTIGLLAAYSALLRGARVVYCVDAVDARLDKAGEIGAVPIDFRRGDPVEQIRADRARAGLPLGEEKLGGVDKVIDAVGFQARDREHPGRECPNQVITDAARLVNTAGAIAVAGVYPDRGPHPGPGADSQEDLVAPWGSLFSKGVAVRFGRTHDRRYTVLLRDLVVAGRARPSVVVTHHGTLADAPELFRRFDRREGGVIKAVLRPS</sequence>
<evidence type="ECO:0000256" key="1">
    <source>
        <dbReference type="ARBA" id="ARBA00001947"/>
    </source>
</evidence>
<keyword evidence="5" id="KW-0520">NAD</keyword>
<evidence type="ECO:0000313" key="7">
    <source>
        <dbReference type="EMBL" id="RZT77382.1"/>
    </source>
</evidence>
<evidence type="ECO:0000256" key="5">
    <source>
        <dbReference type="ARBA" id="ARBA00023027"/>
    </source>
</evidence>
<dbReference type="PANTHER" id="PTHR42813:SF3">
    <property type="entry name" value="GLUTATHIONE-INDEPENDENT FORMALDEHYDE DEHYDROGENASE"/>
    <property type="match status" value="1"/>
</dbReference>